<feature type="transmembrane region" description="Helical" evidence="1">
    <location>
        <begin position="215"/>
        <end position="236"/>
    </location>
</feature>
<dbReference type="Pfam" id="PF02517">
    <property type="entry name" value="Rce1-like"/>
    <property type="match status" value="1"/>
</dbReference>
<feature type="transmembrane region" description="Helical" evidence="1">
    <location>
        <begin position="269"/>
        <end position="290"/>
    </location>
</feature>
<keyword evidence="1" id="KW-1133">Transmembrane helix</keyword>
<organism evidence="3 4">
    <name type="scientific">Paraclostridium sordellii</name>
    <name type="common">Clostridium sordellii</name>
    <dbReference type="NCBI Taxonomy" id="1505"/>
    <lineage>
        <taxon>Bacteria</taxon>
        <taxon>Bacillati</taxon>
        <taxon>Bacillota</taxon>
        <taxon>Clostridia</taxon>
        <taxon>Peptostreptococcales</taxon>
        <taxon>Peptostreptococcaceae</taxon>
        <taxon>Paraclostridium</taxon>
    </lineage>
</organism>
<feature type="transmembrane region" description="Helical" evidence="1">
    <location>
        <begin position="12"/>
        <end position="35"/>
    </location>
</feature>
<dbReference type="PANTHER" id="PTHR35797">
    <property type="entry name" value="PROTEASE-RELATED"/>
    <property type="match status" value="1"/>
</dbReference>
<dbReference type="GO" id="GO:0004175">
    <property type="term" value="F:endopeptidase activity"/>
    <property type="evidence" value="ECO:0007669"/>
    <property type="project" value="UniProtKB-ARBA"/>
</dbReference>
<feature type="transmembrane region" description="Helical" evidence="1">
    <location>
        <begin position="141"/>
        <end position="161"/>
    </location>
</feature>
<feature type="transmembrane region" description="Helical" evidence="1">
    <location>
        <begin position="242"/>
        <end position="262"/>
    </location>
</feature>
<reference evidence="3 4" key="1">
    <citation type="submission" date="2015-01" db="EMBL/GenBank/DDBJ databases">
        <authorList>
            <person name="Aslett A.Martin."/>
            <person name="De Silva Nishadi"/>
        </authorList>
    </citation>
    <scope>NUCLEOTIDE SEQUENCE [LARGE SCALE GENOMIC DNA]</scope>
    <source>
        <strain evidence="3 4">R28058</strain>
    </source>
</reference>
<evidence type="ECO:0000259" key="2">
    <source>
        <dbReference type="Pfam" id="PF02517"/>
    </source>
</evidence>
<evidence type="ECO:0000313" key="3">
    <source>
        <dbReference type="EMBL" id="CEQ03700.1"/>
    </source>
</evidence>
<keyword evidence="1" id="KW-0472">Membrane</keyword>
<feature type="transmembrane region" description="Helical" evidence="1">
    <location>
        <begin position="102"/>
        <end position="121"/>
    </location>
</feature>
<dbReference type="RefSeq" id="WP_055341944.1">
    <property type="nucleotide sequence ID" value="NZ_CDNI01000003.1"/>
</dbReference>
<protein>
    <submittedName>
        <fullName evidence="3">Membrane spanning protein</fullName>
    </submittedName>
</protein>
<feature type="transmembrane region" description="Helical" evidence="1">
    <location>
        <begin position="296"/>
        <end position="315"/>
    </location>
</feature>
<accession>A0A0C7G7X8</accession>
<dbReference type="AlphaFoldDB" id="A0A0C7G7X8"/>
<evidence type="ECO:0000313" key="4">
    <source>
        <dbReference type="Proteomes" id="UP000049127"/>
    </source>
</evidence>
<name>A0A0C7G7X8_PARSO</name>
<proteinExistence type="predicted"/>
<feature type="transmembrane region" description="Helical" evidence="1">
    <location>
        <begin position="41"/>
        <end position="65"/>
    </location>
</feature>
<dbReference type="InterPro" id="IPR003675">
    <property type="entry name" value="Rce1/LyrA-like_dom"/>
</dbReference>
<dbReference type="InterPro" id="IPR042150">
    <property type="entry name" value="MmRce1-like"/>
</dbReference>
<sequence length="332" mass="37838">MLNDIKIIKKEINYFLLINFGLIAFVSIFIFLCASKPNSNIFIGNFAGLFMYIPALSAIVVLKAICKYEFTPNVEKFLKVFAIATILRIIISIVEAFFIKDILISALLDTLVSLYLLYITLSNKSEFEVLNLSLTKNFKTVLFVVLIFVLIKLVGGIPDFLSMQIESGYIGKNIIMILISLVSNFFIGFSLFFGEEFGWRYFLQPRLQKLYGKKIGVLICGSIWGIWHLPLCITLYSPKTPIYCIINHLAYCILLGIFLGYTYMKTKNLWAPILIHLVNNVIAIVLGGGFEAVFTLQLLLESIIYSMIFFLPFLFTKEYKKNSDDEKLSTDI</sequence>
<dbReference type="PANTHER" id="PTHR35797:SF1">
    <property type="entry name" value="PROTEASE"/>
    <property type="match status" value="1"/>
</dbReference>
<gene>
    <name evidence="3" type="ORF">R28058_14331</name>
</gene>
<evidence type="ECO:0000256" key="1">
    <source>
        <dbReference type="SAM" id="Phobius"/>
    </source>
</evidence>
<feature type="domain" description="CAAX prenyl protease 2/Lysostaphin resistance protein A-like" evidence="2">
    <location>
        <begin position="185"/>
        <end position="282"/>
    </location>
</feature>
<dbReference type="GO" id="GO:0080120">
    <property type="term" value="P:CAAX-box protein maturation"/>
    <property type="evidence" value="ECO:0007669"/>
    <property type="project" value="UniProtKB-ARBA"/>
</dbReference>
<keyword evidence="1" id="KW-0812">Transmembrane</keyword>
<feature type="transmembrane region" description="Helical" evidence="1">
    <location>
        <begin position="173"/>
        <end position="194"/>
    </location>
</feature>
<dbReference type="OrthoDB" id="9777755at2"/>
<dbReference type="EMBL" id="CEKZ01000003">
    <property type="protein sequence ID" value="CEQ03700.1"/>
    <property type="molecule type" value="Genomic_DNA"/>
</dbReference>
<dbReference type="Proteomes" id="UP000049127">
    <property type="component" value="Unassembled WGS sequence"/>
</dbReference>
<feature type="transmembrane region" description="Helical" evidence="1">
    <location>
        <begin position="77"/>
        <end position="96"/>
    </location>
</feature>